<keyword evidence="4" id="KW-1185">Reference proteome</keyword>
<reference evidence="3 4" key="1">
    <citation type="submission" date="2012-08" db="EMBL/GenBank/DDBJ databases">
        <title>Whole genome shotgun sequence of Gordonia rhizosphera NBRC 16068.</title>
        <authorList>
            <person name="Takarada H."/>
            <person name="Isaki S."/>
            <person name="Hosoyama A."/>
            <person name="Tsuchikane K."/>
            <person name="Katsumata H."/>
            <person name="Baba S."/>
            <person name="Ohji S."/>
            <person name="Yamazaki S."/>
            <person name="Fujita N."/>
        </authorList>
    </citation>
    <scope>NUCLEOTIDE SEQUENCE [LARGE SCALE GENOMIC DNA]</scope>
    <source>
        <strain evidence="3 4">NBRC 16068</strain>
    </source>
</reference>
<dbReference type="PROSITE" id="PS00175">
    <property type="entry name" value="PG_MUTASE"/>
    <property type="match status" value="1"/>
</dbReference>
<accession>K6WFH8</accession>
<dbReference type="EMBL" id="BAHC01000182">
    <property type="protein sequence ID" value="GAB92521.1"/>
    <property type="molecule type" value="Genomic_DNA"/>
</dbReference>
<dbReference type="PANTHER" id="PTHR48100:SF1">
    <property type="entry name" value="HISTIDINE PHOSPHATASE FAMILY PROTEIN-RELATED"/>
    <property type="match status" value="1"/>
</dbReference>
<dbReference type="InterPro" id="IPR001345">
    <property type="entry name" value="PG/BPGM_mutase_AS"/>
</dbReference>
<dbReference type="GO" id="GO:0016791">
    <property type="term" value="F:phosphatase activity"/>
    <property type="evidence" value="ECO:0007669"/>
    <property type="project" value="TreeGrafter"/>
</dbReference>
<dbReference type="OrthoDB" id="280692at2"/>
<dbReference type="PANTHER" id="PTHR48100">
    <property type="entry name" value="BROAD-SPECIFICITY PHOSPHATASE YOR283W-RELATED"/>
    <property type="match status" value="1"/>
</dbReference>
<dbReference type="InterPro" id="IPR013078">
    <property type="entry name" value="His_Pase_superF_clade-1"/>
</dbReference>
<keyword evidence="2" id="KW-0413">Isomerase</keyword>
<proteinExistence type="predicted"/>
<evidence type="ECO:0000256" key="1">
    <source>
        <dbReference type="ARBA" id="ARBA00023152"/>
    </source>
</evidence>
<evidence type="ECO:0000313" key="3">
    <source>
        <dbReference type="EMBL" id="GAB92521.1"/>
    </source>
</evidence>
<dbReference type="AlphaFoldDB" id="K6WFH8"/>
<gene>
    <name evidence="3" type="ORF">GORHZ_182_00240</name>
</gene>
<dbReference type="SMART" id="SM00855">
    <property type="entry name" value="PGAM"/>
    <property type="match status" value="1"/>
</dbReference>
<dbReference type="STRING" id="1108045.GORHZ_182_00240"/>
<evidence type="ECO:0000313" key="4">
    <source>
        <dbReference type="Proteomes" id="UP000008363"/>
    </source>
</evidence>
<dbReference type="CDD" id="cd07067">
    <property type="entry name" value="HP_PGM_like"/>
    <property type="match status" value="1"/>
</dbReference>
<dbReference type="Pfam" id="PF00300">
    <property type="entry name" value="His_Phos_1"/>
    <property type="match status" value="1"/>
</dbReference>
<dbReference type="SUPFAM" id="SSF53254">
    <property type="entry name" value="Phosphoglycerate mutase-like"/>
    <property type="match status" value="1"/>
</dbReference>
<sequence length="228" mass="24277">MGVIYLVRHGQADPNAYGISDSTEPAPNGPGGLTDAGVMQARLSGMLLARLIDRVTAAVSGDLPRQTQTLAAVLGEIDGAPEPRVDPGWNEYELPALVGTATTDEYRDGRSYQRRLDEGLMEWISGGGEHGAGETYHHFGRRVSDAADRVRALAGSGQTVVVVSSAGSITQWIGQLWGLPAERWPVLSRTMVNASVSKLIVGRSGVTVVSFNEHAHLSDRDGGLATYR</sequence>
<dbReference type="Proteomes" id="UP000008363">
    <property type="component" value="Unassembled WGS sequence"/>
</dbReference>
<dbReference type="GO" id="GO:0005737">
    <property type="term" value="C:cytoplasm"/>
    <property type="evidence" value="ECO:0007669"/>
    <property type="project" value="TreeGrafter"/>
</dbReference>
<dbReference type="InterPro" id="IPR029033">
    <property type="entry name" value="His_PPase_superfam"/>
</dbReference>
<keyword evidence="1" id="KW-0324">Glycolysis</keyword>
<evidence type="ECO:0000256" key="2">
    <source>
        <dbReference type="ARBA" id="ARBA00023235"/>
    </source>
</evidence>
<dbReference type="eggNOG" id="COG0406">
    <property type="taxonomic scope" value="Bacteria"/>
</dbReference>
<dbReference type="RefSeq" id="WP_006337053.1">
    <property type="nucleotide sequence ID" value="NZ_BAHC01000182.1"/>
</dbReference>
<protein>
    <submittedName>
        <fullName evidence="3">Phosphoglycerate mutase family protein</fullName>
    </submittedName>
</protein>
<name>K6WFH8_9ACTN</name>
<dbReference type="InterPro" id="IPR050275">
    <property type="entry name" value="PGM_Phosphatase"/>
</dbReference>
<dbReference type="Gene3D" id="3.40.50.1240">
    <property type="entry name" value="Phosphoglycerate mutase-like"/>
    <property type="match status" value="1"/>
</dbReference>
<organism evidence="3 4">
    <name type="scientific">Gordonia rhizosphera NBRC 16068</name>
    <dbReference type="NCBI Taxonomy" id="1108045"/>
    <lineage>
        <taxon>Bacteria</taxon>
        <taxon>Bacillati</taxon>
        <taxon>Actinomycetota</taxon>
        <taxon>Actinomycetes</taxon>
        <taxon>Mycobacteriales</taxon>
        <taxon>Gordoniaceae</taxon>
        <taxon>Gordonia</taxon>
    </lineage>
</organism>
<comment type="caution">
    <text evidence="3">The sequence shown here is derived from an EMBL/GenBank/DDBJ whole genome shotgun (WGS) entry which is preliminary data.</text>
</comment>